<reference evidence="1" key="2">
    <citation type="submission" date="2020-11" db="EMBL/GenBank/DDBJ databases">
        <authorList>
            <person name="McCartney M.A."/>
            <person name="Auch B."/>
            <person name="Kono T."/>
            <person name="Mallez S."/>
            <person name="Becker A."/>
            <person name="Gohl D.M."/>
            <person name="Silverstein K.A.T."/>
            <person name="Koren S."/>
            <person name="Bechman K.B."/>
            <person name="Herman A."/>
            <person name="Abrahante J.E."/>
            <person name="Garbe J."/>
        </authorList>
    </citation>
    <scope>NUCLEOTIDE SEQUENCE</scope>
    <source>
        <strain evidence="1">Duluth1</strain>
        <tissue evidence="1">Whole animal</tissue>
    </source>
</reference>
<evidence type="ECO:0000313" key="1">
    <source>
        <dbReference type="EMBL" id="KAH3779305.1"/>
    </source>
</evidence>
<protein>
    <recommendedName>
        <fullName evidence="3">ShKT domain-containing protein</fullName>
    </recommendedName>
</protein>
<dbReference type="Proteomes" id="UP000828390">
    <property type="component" value="Unassembled WGS sequence"/>
</dbReference>
<sequence>MYCPKYCGICKPACADSPDVDCRKANDTQNICALGTLSARQYCRKFCGYCGGYDIITLYTPQNIVTHVFTKQAGI</sequence>
<proteinExistence type="predicted"/>
<keyword evidence="2" id="KW-1185">Reference proteome</keyword>
<evidence type="ECO:0000313" key="2">
    <source>
        <dbReference type="Proteomes" id="UP000828390"/>
    </source>
</evidence>
<reference evidence="1" key="1">
    <citation type="journal article" date="2019" name="bioRxiv">
        <title>The Genome of the Zebra Mussel, Dreissena polymorpha: A Resource for Invasive Species Research.</title>
        <authorList>
            <person name="McCartney M.A."/>
            <person name="Auch B."/>
            <person name="Kono T."/>
            <person name="Mallez S."/>
            <person name="Zhang Y."/>
            <person name="Obille A."/>
            <person name="Becker A."/>
            <person name="Abrahante J.E."/>
            <person name="Garbe J."/>
            <person name="Badalamenti J.P."/>
            <person name="Herman A."/>
            <person name="Mangelson H."/>
            <person name="Liachko I."/>
            <person name="Sullivan S."/>
            <person name="Sone E.D."/>
            <person name="Koren S."/>
            <person name="Silverstein K.A.T."/>
            <person name="Beckman K.B."/>
            <person name="Gohl D.M."/>
        </authorList>
    </citation>
    <scope>NUCLEOTIDE SEQUENCE</scope>
    <source>
        <strain evidence="1">Duluth1</strain>
        <tissue evidence="1">Whole animal</tissue>
    </source>
</reference>
<dbReference type="AlphaFoldDB" id="A0A9D4EGR6"/>
<dbReference type="EMBL" id="JAIWYP010000008">
    <property type="protein sequence ID" value="KAH3779305.1"/>
    <property type="molecule type" value="Genomic_DNA"/>
</dbReference>
<gene>
    <name evidence="1" type="ORF">DPMN_157106</name>
</gene>
<organism evidence="1 2">
    <name type="scientific">Dreissena polymorpha</name>
    <name type="common">Zebra mussel</name>
    <name type="synonym">Mytilus polymorpha</name>
    <dbReference type="NCBI Taxonomy" id="45954"/>
    <lineage>
        <taxon>Eukaryota</taxon>
        <taxon>Metazoa</taxon>
        <taxon>Spiralia</taxon>
        <taxon>Lophotrochozoa</taxon>
        <taxon>Mollusca</taxon>
        <taxon>Bivalvia</taxon>
        <taxon>Autobranchia</taxon>
        <taxon>Heteroconchia</taxon>
        <taxon>Euheterodonta</taxon>
        <taxon>Imparidentia</taxon>
        <taxon>Neoheterodontei</taxon>
        <taxon>Myida</taxon>
        <taxon>Dreissenoidea</taxon>
        <taxon>Dreissenidae</taxon>
        <taxon>Dreissena</taxon>
    </lineage>
</organism>
<comment type="caution">
    <text evidence="1">The sequence shown here is derived from an EMBL/GenBank/DDBJ whole genome shotgun (WGS) entry which is preliminary data.</text>
</comment>
<evidence type="ECO:0008006" key="3">
    <source>
        <dbReference type="Google" id="ProtNLM"/>
    </source>
</evidence>
<name>A0A9D4EGR6_DREPO</name>
<accession>A0A9D4EGR6</accession>